<evidence type="ECO:0000256" key="4">
    <source>
        <dbReference type="ARBA" id="ARBA00023002"/>
    </source>
</evidence>
<keyword evidence="4" id="KW-0560">Oxidoreductase</keyword>
<dbReference type="AlphaFoldDB" id="A0AAN6X214"/>
<accession>A0AAN6X214</accession>
<dbReference type="InterPro" id="IPR006620">
    <property type="entry name" value="Pro_4_hyd_alph"/>
</dbReference>
<dbReference type="Gene3D" id="2.60.120.620">
    <property type="entry name" value="q2cbj1_9rhob like domain"/>
    <property type="match status" value="1"/>
</dbReference>
<keyword evidence="5" id="KW-0408">Iron</keyword>
<keyword evidence="8" id="KW-1185">Reference proteome</keyword>
<reference evidence="7" key="2">
    <citation type="submission" date="2023-05" db="EMBL/GenBank/DDBJ databases">
        <authorList>
            <consortium name="Lawrence Berkeley National Laboratory"/>
            <person name="Steindorff A."/>
            <person name="Hensen N."/>
            <person name="Bonometti L."/>
            <person name="Westerberg I."/>
            <person name="Brannstrom I.O."/>
            <person name="Guillou S."/>
            <person name="Cros-Aarteil S."/>
            <person name="Calhoun S."/>
            <person name="Haridas S."/>
            <person name="Kuo A."/>
            <person name="Mondo S."/>
            <person name="Pangilinan J."/>
            <person name="Riley R."/>
            <person name="Labutti K."/>
            <person name="Andreopoulos B."/>
            <person name="Lipzen A."/>
            <person name="Chen C."/>
            <person name="Yanf M."/>
            <person name="Daum C."/>
            <person name="Ng V."/>
            <person name="Clum A."/>
            <person name="Ohm R."/>
            <person name="Martin F."/>
            <person name="Silar P."/>
            <person name="Natvig D."/>
            <person name="Lalanne C."/>
            <person name="Gautier V."/>
            <person name="Ament-Velasquez S.L."/>
            <person name="Kruys A."/>
            <person name="Hutchinson M.I."/>
            <person name="Powell A.J."/>
            <person name="Barry K."/>
            <person name="Miller A.N."/>
            <person name="Grigoriev I.V."/>
            <person name="Debuchy R."/>
            <person name="Gladieux P."/>
            <person name="Thoren M.H."/>
            <person name="Johannesson H."/>
        </authorList>
    </citation>
    <scope>NUCLEOTIDE SEQUENCE</scope>
    <source>
        <strain evidence="7">PSN309</strain>
    </source>
</reference>
<organism evidence="7 8">
    <name type="scientific">Podospora australis</name>
    <dbReference type="NCBI Taxonomy" id="1536484"/>
    <lineage>
        <taxon>Eukaryota</taxon>
        <taxon>Fungi</taxon>
        <taxon>Dikarya</taxon>
        <taxon>Ascomycota</taxon>
        <taxon>Pezizomycotina</taxon>
        <taxon>Sordariomycetes</taxon>
        <taxon>Sordariomycetidae</taxon>
        <taxon>Sordariales</taxon>
        <taxon>Podosporaceae</taxon>
        <taxon>Podospora</taxon>
    </lineage>
</organism>
<evidence type="ECO:0000256" key="1">
    <source>
        <dbReference type="ARBA" id="ARBA00001961"/>
    </source>
</evidence>
<dbReference type="PANTHER" id="PTHR10869:SF241">
    <property type="entry name" value="FE2OG DIOXYGENASE DOMAIN-CONTAINING PROTEIN"/>
    <property type="match status" value="1"/>
</dbReference>
<comment type="caution">
    <text evidence="7">The sequence shown here is derived from an EMBL/GenBank/DDBJ whole genome shotgun (WGS) entry which is preliminary data.</text>
</comment>
<dbReference type="Proteomes" id="UP001302126">
    <property type="component" value="Unassembled WGS sequence"/>
</dbReference>
<evidence type="ECO:0000313" key="7">
    <source>
        <dbReference type="EMBL" id="KAK4191480.1"/>
    </source>
</evidence>
<dbReference type="EMBL" id="MU864359">
    <property type="protein sequence ID" value="KAK4191480.1"/>
    <property type="molecule type" value="Genomic_DNA"/>
</dbReference>
<sequence>MFDAIKAAIRPPPPPVKEHPTIKPNIPIKTSYTANPVTIPDGFLVEDAPDTKPIEFKPIEWETTPIPENKGLYAVILENVLSPSECETLIKLAESSVPEDAINARGGPNGEDPWGPALVNVGMGYEVLTPEYRNSDRIVWDSTEIANRLWERCCKVPGLKERLTLLEKDDKAIAGRSGRIRRGEEGKWRLVRVNERLRFLRYGKGEFFKPHCDGSYYELNDEAVIKTLFTIHIYLNDSQAEVGKDKADLVGGATTMFSSDEKRRFDVHPRAGRVLIFQHQNILHSGDEVKAGVKFSVRTDILYGLVRDELKEED</sequence>
<dbReference type="GO" id="GO:0004656">
    <property type="term" value="F:procollagen-proline 4-dioxygenase activity"/>
    <property type="evidence" value="ECO:0007669"/>
    <property type="project" value="TreeGrafter"/>
</dbReference>
<name>A0AAN6X214_9PEZI</name>
<dbReference type="InterPro" id="IPR044862">
    <property type="entry name" value="Pro_4_hyd_alph_FE2OG_OXY"/>
</dbReference>
<dbReference type="InterPro" id="IPR045054">
    <property type="entry name" value="P4HA-like"/>
</dbReference>
<dbReference type="GO" id="GO:0031418">
    <property type="term" value="F:L-ascorbic acid binding"/>
    <property type="evidence" value="ECO:0007669"/>
    <property type="project" value="InterPro"/>
</dbReference>
<reference evidence="7" key="1">
    <citation type="journal article" date="2023" name="Mol. Phylogenet. Evol.">
        <title>Genome-scale phylogeny and comparative genomics of the fungal order Sordariales.</title>
        <authorList>
            <person name="Hensen N."/>
            <person name="Bonometti L."/>
            <person name="Westerberg I."/>
            <person name="Brannstrom I.O."/>
            <person name="Guillou S."/>
            <person name="Cros-Aarteil S."/>
            <person name="Calhoun S."/>
            <person name="Haridas S."/>
            <person name="Kuo A."/>
            <person name="Mondo S."/>
            <person name="Pangilinan J."/>
            <person name="Riley R."/>
            <person name="LaButti K."/>
            <person name="Andreopoulos B."/>
            <person name="Lipzen A."/>
            <person name="Chen C."/>
            <person name="Yan M."/>
            <person name="Daum C."/>
            <person name="Ng V."/>
            <person name="Clum A."/>
            <person name="Steindorff A."/>
            <person name="Ohm R.A."/>
            <person name="Martin F."/>
            <person name="Silar P."/>
            <person name="Natvig D.O."/>
            <person name="Lalanne C."/>
            <person name="Gautier V."/>
            <person name="Ament-Velasquez S.L."/>
            <person name="Kruys A."/>
            <person name="Hutchinson M.I."/>
            <person name="Powell A.J."/>
            <person name="Barry K."/>
            <person name="Miller A.N."/>
            <person name="Grigoriev I.V."/>
            <person name="Debuchy R."/>
            <person name="Gladieux P."/>
            <person name="Hiltunen Thoren M."/>
            <person name="Johannesson H."/>
        </authorList>
    </citation>
    <scope>NUCLEOTIDE SEQUENCE</scope>
    <source>
        <strain evidence="7">PSN309</strain>
    </source>
</reference>
<dbReference type="SUPFAM" id="SSF51197">
    <property type="entry name" value="Clavaminate synthase-like"/>
    <property type="match status" value="1"/>
</dbReference>
<evidence type="ECO:0000313" key="8">
    <source>
        <dbReference type="Proteomes" id="UP001302126"/>
    </source>
</evidence>
<gene>
    <name evidence="7" type="ORF">QBC35DRAFT_487330</name>
</gene>
<evidence type="ECO:0000259" key="6">
    <source>
        <dbReference type="SMART" id="SM00702"/>
    </source>
</evidence>
<keyword evidence="3" id="KW-0223">Dioxygenase</keyword>
<evidence type="ECO:0000256" key="5">
    <source>
        <dbReference type="ARBA" id="ARBA00023004"/>
    </source>
</evidence>
<dbReference type="GO" id="GO:0005783">
    <property type="term" value="C:endoplasmic reticulum"/>
    <property type="evidence" value="ECO:0007669"/>
    <property type="project" value="TreeGrafter"/>
</dbReference>
<comment type="cofactor">
    <cofactor evidence="1">
        <name>L-ascorbate</name>
        <dbReference type="ChEBI" id="CHEBI:38290"/>
    </cofactor>
</comment>
<evidence type="ECO:0000256" key="2">
    <source>
        <dbReference type="ARBA" id="ARBA00022723"/>
    </source>
</evidence>
<protein>
    <submittedName>
        <fullName evidence="7">Prolyl 3-hydroxylase 2</fullName>
    </submittedName>
</protein>
<proteinExistence type="predicted"/>
<feature type="domain" description="Prolyl 4-hydroxylase alpha subunit" evidence="6">
    <location>
        <begin position="72"/>
        <end position="302"/>
    </location>
</feature>
<keyword evidence="2" id="KW-0479">Metal-binding</keyword>
<dbReference type="Pfam" id="PF13640">
    <property type="entry name" value="2OG-FeII_Oxy_3"/>
    <property type="match status" value="1"/>
</dbReference>
<dbReference type="PANTHER" id="PTHR10869">
    <property type="entry name" value="PROLYL 4-HYDROXYLASE ALPHA SUBUNIT"/>
    <property type="match status" value="1"/>
</dbReference>
<dbReference type="GO" id="GO:0005506">
    <property type="term" value="F:iron ion binding"/>
    <property type="evidence" value="ECO:0007669"/>
    <property type="project" value="InterPro"/>
</dbReference>
<dbReference type="SMART" id="SM00702">
    <property type="entry name" value="P4Hc"/>
    <property type="match status" value="1"/>
</dbReference>
<evidence type="ECO:0000256" key="3">
    <source>
        <dbReference type="ARBA" id="ARBA00022964"/>
    </source>
</evidence>